<gene>
    <name evidence="1" type="ORF">SMSP2_02950</name>
</gene>
<evidence type="ECO:0000313" key="2">
    <source>
        <dbReference type="Proteomes" id="UP000188181"/>
    </source>
</evidence>
<dbReference type="EMBL" id="CP019646">
    <property type="protein sequence ID" value="AQQ72560.1"/>
    <property type="molecule type" value="Genomic_DNA"/>
</dbReference>
<sequence length="219" mass="25144">MKIFIRILILAAALALGAVLTYKITSNRTIEELLTQNRHLKQAISNLSHVEQIGYAKVVSQQQREGKLFTRLKFVQTDPADPTIHLFSEEYEIQGDVVHFDALIIKFSEQLVIDGKERTMYLWRRIYGENMAPEQGMPIETPGKPSPRYAQICEKLSLEETQLFWQEIWDLADSPKKLEHLGVHTIFGNTVYRRLKPGLIYVFKVSATGSLYPEVVPEL</sequence>
<protein>
    <submittedName>
        <fullName evidence="1">Uncharacterized protein</fullName>
    </submittedName>
</protein>
<keyword evidence="2" id="KW-1185">Reference proteome</keyword>
<evidence type="ECO:0000313" key="1">
    <source>
        <dbReference type="EMBL" id="AQQ72560.1"/>
    </source>
</evidence>
<reference evidence="2" key="1">
    <citation type="submission" date="2017-02" db="EMBL/GenBank/DDBJ databases">
        <title>Comparative genomics and description of representatives of a novel lineage of planctomycetes thriving in anoxic sediments.</title>
        <authorList>
            <person name="Spring S."/>
            <person name="Bunk B."/>
            <person name="Sproer C."/>
        </authorList>
    </citation>
    <scope>NUCLEOTIDE SEQUENCE [LARGE SCALE GENOMIC DNA]</scope>
    <source>
        <strain evidence="2">SM-Chi-D1</strain>
    </source>
</reference>
<dbReference type="OrthoDB" id="259658at2"/>
<organism evidence="1 2">
    <name type="scientific">Limihaloglobus sulfuriphilus</name>
    <dbReference type="NCBI Taxonomy" id="1851148"/>
    <lineage>
        <taxon>Bacteria</taxon>
        <taxon>Pseudomonadati</taxon>
        <taxon>Planctomycetota</taxon>
        <taxon>Phycisphaerae</taxon>
        <taxon>Sedimentisphaerales</taxon>
        <taxon>Sedimentisphaeraceae</taxon>
        <taxon>Limihaloglobus</taxon>
    </lineage>
</organism>
<dbReference type="Proteomes" id="UP000188181">
    <property type="component" value="Chromosome"/>
</dbReference>
<name>A0A1Q2MIQ5_9BACT</name>
<dbReference type="RefSeq" id="WP_146684740.1">
    <property type="nucleotide sequence ID" value="NZ_CP019646.1"/>
</dbReference>
<dbReference type="AlphaFoldDB" id="A0A1Q2MIQ5"/>
<accession>A0A1Q2MIQ5</accession>
<proteinExistence type="predicted"/>
<dbReference type="KEGG" id="pbas:SMSP2_02950"/>